<dbReference type="PANTHER" id="PTHR33055">
    <property type="entry name" value="TRANSPOSASE FOR INSERTION SEQUENCE ELEMENT IS1111A"/>
    <property type="match status" value="1"/>
</dbReference>
<keyword evidence="3" id="KW-1185">Reference proteome</keyword>
<dbReference type="RefSeq" id="WP_305109491.1">
    <property type="nucleotide sequence ID" value="NZ_JAUTWS010000479.1"/>
</dbReference>
<reference evidence="2 3" key="1">
    <citation type="submission" date="2023-08" db="EMBL/GenBank/DDBJ databases">
        <title>The draft genome sequence of Paracraurococcus sp. LOR1-02.</title>
        <authorList>
            <person name="Kingkaew E."/>
            <person name="Tanasupawat S."/>
        </authorList>
    </citation>
    <scope>NUCLEOTIDE SEQUENCE [LARGE SCALE GENOMIC DNA]</scope>
    <source>
        <strain evidence="2 3">LOR1-02</strain>
    </source>
</reference>
<dbReference type="EMBL" id="JAUTWS010000479">
    <property type="protein sequence ID" value="MDO9714693.1"/>
    <property type="molecule type" value="Genomic_DNA"/>
</dbReference>
<dbReference type="Proteomes" id="UP001243009">
    <property type="component" value="Unassembled WGS sequence"/>
</dbReference>
<organism evidence="2 3">
    <name type="scientific">Paracraurococcus lichenis</name>
    <dbReference type="NCBI Taxonomy" id="3064888"/>
    <lineage>
        <taxon>Bacteria</taxon>
        <taxon>Pseudomonadati</taxon>
        <taxon>Pseudomonadota</taxon>
        <taxon>Alphaproteobacteria</taxon>
        <taxon>Acetobacterales</taxon>
        <taxon>Roseomonadaceae</taxon>
        <taxon>Paracraurococcus</taxon>
    </lineage>
</organism>
<evidence type="ECO:0000313" key="3">
    <source>
        <dbReference type="Proteomes" id="UP001243009"/>
    </source>
</evidence>
<feature type="non-terminal residue" evidence="2">
    <location>
        <position position="1"/>
    </location>
</feature>
<accession>A0ABT9EER1</accession>
<sequence length="156" mass="17175">AERAAALAAAAKAAAADKAMALKITALQRIRGIGENFSAVLVREVLYRSFANCRQLASYVGIAPMPYQSGGMDRDRSISRAGNPRARTTLIQLAWLWLRYQPGSALAAWFRERVGTLQGRTRRIAIVAMARKLLIALWRYVETGVVPEGIEFRAEA</sequence>
<comment type="caution">
    <text evidence="2">The sequence shown here is derived from an EMBL/GenBank/DDBJ whole genome shotgun (WGS) entry which is preliminary data.</text>
</comment>
<name>A0ABT9EER1_9PROT</name>
<feature type="non-terminal residue" evidence="2">
    <location>
        <position position="156"/>
    </location>
</feature>
<evidence type="ECO:0000259" key="1">
    <source>
        <dbReference type="Pfam" id="PF02371"/>
    </source>
</evidence>
<feature type="domain" description="Transposase IS116/IS110/IS902 C-terminal" evidence="1">
    <location>
        <begin position="26"/>
        <end position="102"/>
    </location>
</feature>
<gene>
    <name evidence="2" type="ORF">Q7A36_40880</name>
</gene>
<evidence type="ECO:0000313" key="2">
    <source>
        <dbReference type="EMBL" id="MDO9714693.1"/>
    </source>
</evidence>
<protein>
    <submittedName>
        <fullName evidence="2">Transposase</fullName>
    </submittedName>
</protein>
<dbReference type="PANTHER" id="PTHR33055:SF3">
    <property type="entry name" value="PUTATIVE TRANSPOSASE FOR IS117-RELATED"/>
    <property type="match status" value="1"/>
</dbReference>
<dbReference type="InterPro" id="IPR047650">
    <property type="entry name" value="Transpos_IS110"/>
</dbReference>
<dbReference type="Pfam" id="PF02371">
    <property type="entry name" value="Transposase_20"/>
    <property type="match status" value="1"/>
</dbReference>
<proteinExistence type="predicted"/>
<dbReference type="InterPro" id="IPR003346">
    <property type="entry name" value="Transposase_20"/>
</dbReference>